<name>A0ABW8CCN3_9ACTN</name>
<gene>
    <name evidence="1" type="ORF">ACIGXA_21805</name>
</gene>
<accession>A0ABW8CCN3</accession>
<keyword evidence="2" id="KW-1185">Reference proteome</keyword>
<evidence type="ECO:0000313" key="1">
    <source>
        <dbReference type="EMBL" id="MFI9103156.1"/>
    </source>
</evidence>
<reference evidence="1 2" key="1">
    <citation type="submission" date="2024-10" db="EMBL/GenBank/DDBJ databases">
        <title>The Natural Products Discovery Center: Release of the First 8490 Sequenced Strains for Exploring Actinobacteria Biosynthetic Diversity.</title>
        <authorList>
            <person name="Kalkreuter E."/>
            <person name="Kautsar S.A."/>
            <person name="Yang D."/>
            <person name="Bader C.D."/>
            <person name="Teijaro C.N."/>
            <person name="Fluegel L."/>
            <person name="Davis C.M."/>
            <person name="Simpson J.R."/>
            <person name="Lauterbach L."/>
            <person name="Steele A.D."/>
            <person name="Gui C."/>
            <person name="Meng S."/>
            <person name="Li G."/>
            <person name="Viehrig K."/>
            <person name="Ye F."/>
            <person name="Su P."/>
            <person name="Kiefer A.F."/>
            <person name="Nichols A."/>
            <person name="Cepeda A.J."/>
            <person name="Yan W."/>
            <person name="Fan B."/>
            <person name="Jiang Y."/>
            <person name="Adhikari A."/>
            <person name="Zheng C.-J."/>
            <person name="Schuster L."/>
            <person name="Cowan T.M."/>
            <person name="Smanski M.J."/>
            <person name="Chevrette M.G."/>
            <person name="De Carvalho L.P.S."/>
            <person name="Shen B."/>
        </authorList>
    </citation>
    <scope>NUCLEOTIDE SEQUENCE [LARGE SCALE GENOMIC DNA]</scope>
    <source>
        <strain evidence="1 2">NPDC053399</strain>
    </source>
</reference>
<evidence type="ECO:0008006" key="3">
    <source>
        <dbReference type="Google" id="ProtNLM"/>
    </source>
</evidence>
<sequence length="148" mass="15884">MAAATMMALAGCGGGASDSASVPWTSPCDLLTTAEVEQAIGAKVKADAIEGNYGYECHWRQPQTPTTSWVVWLKVNKSRAQCGEPGSRMADELDVDAYKGTSDGIVKVGGPYKDHCLRLISFTSTAPGDTVTEEKAVDLMRTIRRRLE</sequence>
<dbReference type="Proteomes" id="UP001614394">
    <property type="component" value="Unassembled WGS sequence"/>
</dbReference>
<dbReference type="EMBL" id="JBITYG010000006">
    <property type="protein sequence ID" value="MFI9103156.1"/>
    <property type="molecule type" value="Genomic_DNA"/>
</dbReference>
<dbReference type="RefSeq" id="WP_399651756.1">
    <property type="nucleotide sequence ID" value="NZ_JBITYG010000006.1"/>
</dbReference>
<protein>
    <recommendedName>
        <fullName evidence="3">Lipoprotein</fullName>
    </recommendedName>
</protein>
<proteinExistence type="predicted"/>
<organism evidence="1 2">
    <name type="scientific">Streptomyces fildesensis</name>
    <dbReference type="NCBI Taxonomy" id="375757"/>
    <lineage>
        <taxon>Bacteria</taxon>
        <taxon>Bacillati</taxon>
        <taxon>Actinomycetota</taxon>
        <taxon>Actinomycetes</taxon>
        <taxon>Kitasatosporales</taxon>
        <taxon>Streptomycetaceae</taxon>
        <taxon>Streptomyces</taxon>
    </lineage>
</organism>
<evidence type="ECO:0000313" key="2">
    <source>
        <dbReference type="Proteomes" id="UP001614394"/>
    </source>
</evidence>
<comment type="caution">
    <text evidence="1">The sequence shown here is derived from an EMBL/GenBank/DDBJ whole genome shotgun (WGS) entry which is preliminary data.</text>
</comment>